<organism evidence="2 3">
    <name type="scientific">Flavobacterium azooxidireducens</name>
    <dbReference type="NCBI Taxonomy" id="1871076"/>
    <lineage>
        <taxon>Bacteria</taxon>
        <taxon>Pseudomonadati</taxon>
        <taxon>Bacteroidota</taxon>
        <taxon>Flavobacteriia</taxon>
        <taxon>Flavobacteriales</taxon>
        <taxon>Flavobacteriaceae</taxon>
        <taxon>Flavobacterium</taxon>
    </lineage>
</organism>
<name>A0ABY4KHM5_9FLAO</name>
<dbReference type="RefSeq" id="WP_248434201.1">
    <property type="nucleotide sequence ID" value="NZ_CP096205.1"/>
</dbReference>
<keyword evidence="1" id="KW-0812">Transmembrane</keyword>
<protein>
    <submittedName>
        <fullName evidence="2">Uncharacterized protein</fullName>
    </submittedName>
</protein>
<sequence>MLKKILGILLFLIGIILLLSILSSVLKMILIEEKDIIGQDESYVISYYSGKITLILLFCFINFLCFKYGYRLMRGNKKTPENEGIETIGKN</sequence>
<reference evidence="2" key="1">
    <citation type="submission" date="2022-04" db="EMBL/GenBank/DDBJ databases">
        <title>Consumption of N2O by Flavobacterium azooxidireducens sp. nov. isolated from Decomposing Leaf Litter of Phragmites australis (Cav.).</title>
        <authorList>
            <person name="Behrendt U."/>
            <person name="Spanner T."/>
            <person name="Augustin J."/>
            <person name="Horn M.A."/>
            <person name="Kolb S."/>
            <person name="Ulrich A."/>
        </authorList>
    </citation>
    <scope>NUCLEOTIDE SEQUENCE</scope>
    <source>
        <strain evidence="2">IGB 4-14</strain>
    </source>
</reference>
<gene>
    <name evidence="2" type="ORF">M0M57_16525</name>
</gene>
<evidence type="ECO:0000256" key="1">
    <source>
        <dbReference type="SAM" id="Phobius"/>
    </source>
</evidence>
<accession>A0ABY4KHM5</accession>
<dbReference type="Proteomes" id="UP000830583">
    <property type="component" value="Chromosome"/>
</dbReference>
<evidence type="ECO:0000313" key="2">
    <source>
        <dbReference type="EMBL" id="UPQ79208.1"/>
    </source>
</evidence>
<keyword evidence="1" id="KW-0472">Membrane</keyword>
<feature type="transmembrane region" description="Helical" evidence="1">
    <location>
        <begin position="47"/>
        <end position="70"/>
    </location>
</feature>
<evidence type="ECO:0000313" key="3">
    <source>
        <dbReference type="Proteomes" id="UP000830583"/>
    </source>
</evidence>
<keyword evidence="3" id="KW-1185">Reference proteome</keyword>
<dbReference type="EMBL" id="CP096205">
    <property type="protein sequence ID" value="UPQ79208.1"/>
    <property type="molecule type" value="Genomic_DNA"/>
</dbReference>
<proteinExistence type="predicted"/>
<keyword evidence="1" id="KW-1133">Transmembrane helix</keyword>